<sequence length="60" mass="6738">MPSITFDINQLTEEQKEQIVEEFTESASKITGIPKESFYVFINEFPAENVGVGGKLLSKK</sequence>
<dbReference type="GO" id="GO:0016853">
    <property type="term" value="F:isomerase activity"/>
    <property type="evidence" value="ECO:0007669"/>
    <property type="project" value="UniProtKB-KW"/>
</dbReference>
<dbReference type="NCBIfam" id="TIGR00013">
    <property type="entry name" value="taut"/>
    <property type="match status" value="1"/>
</dbReference>
<dbReference type="NCBIfam" id="NF041920">
    <property type="entry name" value="DmpI"/>
    <property type="match status" value="1"/>
</dbReference>
<dbReference type="Pfam" id="PF01361">
    <property type="entry name" value="Tautomerase"/>
    <property type="match status" value="1"/>
</dbReference>
<evidence type="ECO:0000313" key="5">
    <source>
        <dbReference type="Proteomes" id="UP000713479"/>
    </source>
</evidence>
<dbReference type="SUPFAM" id="SSF55331">
    <property type="entry name" value="Tautomerase/MIF"/>
    <property type="match status" value="1"/>
</dbReference>
<accession>A0A8T3VPB8</accession>
<protein>
    <submittedName>
        <fullName evidence="4">4-oxalocrotonate tautomerase</fullName>
    </submittedName>
</protein>
<reference evidence="4" key="1">
    <citation type="submission" date="2019-04" db="EMBL/GenBank/DDBJ databases">
        <title>Evolution of Biomass-Degrading Anaerobic Consortia Revealed by Metagenomics.</title>
        <authorList>
            <person name="Peng X."/>
        </authorList>
    </citation>
    <scope>NUCLEOTIDE SEQUENCE</scope>
    <source>
        <strain evidence="4">SIG13</strain>
    </source>
</reference>
<dbReference type="AlphaFoldDB" id="A0A8T3VPB8"/>
<dbReference type="InterPro" id="IPR014347">
    <property type="entry name" value="Tautomerase/MIF_sf"/>
</dbReference>
<dbReference type="Gene3D" id="3.30.429.10">
    <property type="entry name" value="Macrophage Migration Inhibitory Factor"/>
    <property type="match status" value="1"/>
</dbReference>
<evidence type="ECO:0000313" key="4">
    <source>
        <dbReference type="EMBL" id="MBE6509896.1"/>
    </source>
</evidence>
<dbReference type="InterPro" id="IPR018191">
    <property type="entry name" value="4-OT"/>
</dbReference>
<keyword evidence="1" id="KW-0413">Isomerase</keyword>
<proteinExistence type="predicted"/>
<name>A0A8T3VPB8_9EURY</name>
<dbReference type="InterPro" id="IPR004370">
    <property type="entry name" value="4-OT-like_dom"/>
</dbReference>
<evidence type="ECO:0000259" key="3">
    <source>
        <dbReference type="Pfam" id="PF01361"/>
    </source>
</evidence>
<organism evidence="4 5">
    <name type="scientific">Methanobrevibacter millerae</name>
    <dbReference type="NCBI Taxonomy" id="230361"/>
    <lineage>
        <taxon>Archaea</taxon>
        <taxon>Methanobacteriati</taxon>
        <taxon>Methanobacteriota</taxon>
        <taxon>Methanomada group</taxon>
        <taxon>Methanobacteria</taxon>
        <taxon>Methanobacteriales</taxon>
        <taxon>Methanobacteriaceae</taxon>
        <taxon>Methanobrevibacter</taxon>
    </lineage>
</organism>
<gene>
    <name evidence="4" type="ORF">E7Z74_01305</name>
</gene>
<evidence type="ECO:0000256" key="1">
    <source>
        <dbReference type="ARBA" id="ARBA00023235"/>
    </source>
</evidence>
<dbReference type="Proteomes" id="UP000713479">
    <property type="component" value="Unassembled WGS sequence"/>
</dbReference>
<dbReference type="EMBL" id="SUTF01000002">
    <property type="protein sequence ID" value="MBE6509896.1"/>
    <property type="molecule type" value="Genomic_DNA"/>
</dbReference>
<feature type="domain" description="4-oxalocrotonate tautomerase-like" evidence="3">
    <location>
        <begin position="2"/>
        <end position="59"/>
    </location>
</feature>
<feature type="active site" description="Proton acceptor; via imino nitrogen" evidence="2">
    <location>
        <position position="2"/>
    </location>
</feature>
<comment type="caution">
    <text evidence="4">The sequence shown here is derived from an EMBL/GenBank/DDBJ whole genome shotgun (WGS) entry which is preliminary data.</text>
</comment>
<evidence type="ECO:0000256" key="2">
    <source>
        <dbReference type="PIRSR" id="PIRSR618191-1"/>
    </source>
</evidence>